<protein>
    <submittedName>
        <fullName evidence="1">Uncharacterized protein</fullName>
    </submittedName>
</protein>
<organism evidence="1">
    <name type="scientific">Leptolyngbya sp. NK1-12</name>
    <dbReference type="NCBI Taxonomy" id="2547451"/>
    <lineage>
        <taxon>Bacteria</taxon>
        <taxon>Bacillati</taxon>
        <taxon>Cyanobacteriota</taxon>
        <taxon>Cyanophyceae</taxon>
        <taxon>Leptolyngbyales</taxon>
        <taxon>Leptolyngbyaceae</taxon>
        <taxon>Leptolyngbya group</taxon>
        <taxon>Leptolyngbya</taxon>
    </lineage>
</organism>
<dbReference type="AlphaFoldDB" id="A0AA96WGT2"/>
<dbReference type="RefSeq" id="WP_316430759.1">
    <property type="nucleotide sequence ID" value="NZ_CP053586.1"/>
</dbReference>
<proteinExistence type="predicted"/>
<accession>A0AA96WGT2</accession>
<name>A0AA96WGT2_9CYAN</name>
<dbReference type="EMBL" id="CP053586">
    <property type="protein sequence ID" value="WNZ24790.1"/>
    <property type="molecule type" value="Genomic_DNA"/>
</dbReference>
<gene>
    <name evidence="1" type="ORF">HJG54_19370</name>
</gene>
<evidence type="ECO:0000313" key="1">
    <source>
        <dbReference type="EMBL" id="WNZ24790.1"/>
    </source>
</evidence>
<reference evidence="1" key="1">
    <citation type="submission" date="2020-05" db="EMBL/GenBank/DDBJ databases">
        <authorList>
            <person name="Zhu T."/>
            <person name="Keshari N."/>
            <person name="Lu X."/>
        </authorList>
    </citation>
    <scope>NUCLEOTIDE SEQUENCE</scope>
    <source>
        <strain evidence="1">NK1-12</strain>
    </source>
</reference>
<sequence length="174" mass="19359">MTQLNFSEREWSILMQAPKQAIMAMTLADKTDPVSFLQEVQAGFQLLAEEQQRQDITNDLIQALLAAMTQADAQSTLQGSELQLAKGFSLLREMLNFKNAAEGRQNALAHFEQVGQILGTKTTGMQAIEFKEWVMAFARKVAESVREGGLFGIGVSEAELTMLKKMEQALAFKR</sequence>